<keyword evidence="2" id="KW-1185">Reference proteome</keyword>
<organism evidence="1 2">
    <name type="scientific">Lasiodiplodia mahajangana</name>
    <dbReference type="NCBI Taxonomy" id="1108764"/>
    <lineage>
        <taxon>Eukaryota</taxon>
        <taxon>Fungi</taxon>
        <taxon>Dikarya</taxon>
        <taxon>Ascomycota</taxon>
        <taxon>Pezizomycotina</taxon>
        <taxon>Dothideomycetes</taxon>
        <taxon>Dothideomycetes incertae sedis</taxon>
        <taxon>Botryosphaeriales</taxon>
        <taxon>Botryosphaeriaceae</taxon>
        <taxon>Lasiodiplodia</taxon>
    </lineage>
</organism>
<comment type="caution">
    <text evidence="1">The sequence shown here is derived from an EMBL/GenBank/DDBJ whole genome shotgun (WGS) entry which is preliminary data.</text>
</comment>
<dbReference type="Proteomes" id="UP001153332">
    <property type="component" value="Unassembled WGS sequence"/>
</dbReference>
<evidence type="ECO:0000313" key="1">
    <source>
        <dbReference type="EMBL" id="KAJ8131523.1"/>
    </source>
</evidence>
<reference evidence="1" key="1">
    <citation type="submission" date="2022-12" db="EMBL/GenBank/DDBJ databases">
        <title>Genome Sequence of Lasiodiplodia mahajangana.</title>
        <authorList>
            <person name="Buettner E."/>
        </authorList>
    </citation>
    <scope>NUCLEOTIDE SEQUENCE</scope>
    <source>
        <strain evidence="1">VT137</strain>
    </source>
</reference>
<evidence type="ECO:0000313" key="2">
    <source>
        <dbReference type="Proteomes" id="UP001153332"/>
    </source>
</evidence>
<protein>
    <submittedName>
        <fullName evidence="1">Uncharacterized protein</fullName>
    </submittedName>
</protein>
<name>A0ACC2JVH3_9PEZI</name>
<dbReference type="EMBL" id="JAPUUL010000276">
    <property type="protein sequence ID" value="KAJ8131523.1"/>
    <property type="molecule type" value="Genomic_DNA"/>
</dbReference>
<sequence length="83" mass="8697">MRILSVLYTGALALTGVASAAQYCDSVTSVCYSETKAGDLYVRVALPAVEKDPFDMLVQIVAPKTAAGWAAIAWGGKTGLEIM</sequence>
<proteinExistence type="predicted"/>
<gene>
    <name evidence="1" type="ORF">O1611_g2106</name>
</gene>
<accession>A0ACC2JVH3</accession>